<evidence type="ECO:0000313" key="3">
    <source>
        <dbReference type="Proteomes" id="UP001186944"/>
    </source>
</evidence>
<comment type="caution">
    <text evidence="2">The sequence shown here is derived from an EMBL/GenBank/DDBJ whole genome shotgun (WGS) entry which is preliminary data.</text>
</comment>
<dbReference type="Proteomes" id="UP001186944">
    <property type="component" value="Unassembled WGS sequence"/>
</dbReference>
<accession>A0AA88YL80</accession>
<feature type="compositionally biased region" description="Basic residues" evidence="1">
    <location>
        <begin position="148"/>
        <end position="165"/>
    </location>
</feature>
<organism evidence="2 3">
    <name type="scientific">Pinctada imbricata</name>
    <name type="common">Atlantic pearl-oyster</name>
    <name type="synonym">Pinctada martensii</name>
    <dbReference type="NCBI Taxonomy" id="66713"/>
    <lineage>
        <taxon>Eukaryota</taxon>
        <taxon>Metazoa</taxon>
        <taxon>Spiralia</taxon>
        <taxon>Lophotrochozoa</taxon>
        <taxon>Mollusca</taxon>
        <taxon>Bivalvia</taxon>
        <taxon>Autobranchia</taxon>
        <taxon>Pteriomorphia</taxon>
        <taxon>Pterioida</taxon>
        <taxon>Pterioidea</taxon>
        <taxon>Pteriidae</taxon>
        <taxon>Pinctada</taxon>
    </lineage>
</organism>
<evidence type="ECO:0000313" key="2">
    <source>
        <dbReference type="EMBL" id="KAK3101825.1"/>
    </source>
</evidence>
<reference evidence="2" key="1">
    <citation type="submission" date="2019-08" db="EMBL/GenBank/DDBJ databases">
        <title>The improved chromosome-level genome for the pearl oyster Pinctada fucata martensii using PacBio sequencing and Hi-C.</title>
        <authorList>
            <person name="Zheng Z."/>
        </authorList>
    </citation>
    <scope>NUCLEOTIDE SEQUENCE</scope>
    <source>
        <strain evidence="2">ZZ-2019</strain>
        <tissue evidence="2">Adductor muscle</tissue>
    </source>
</reference>
<gene>
    <name evidence="2" type="ORF">FSP39_006616</name>
</gene>
<protein>
    <submittedName>
        <fullName evidence="2">Uncharacterized protein</fullName>
    </submittedName>
</protein>
<name>A0AA88YL80_PINIB</name>
<feature type="region of interest" description="Disordered" evidence="1">
    <location>
        <begin position="116"/>
        <end position="180"/>
    </location>
</feature>
<dbReference type="AlphaFoldDB" id="A0AA88YL80"/>
<feature type="compositionally biased region" description="Basic and acidic residues" evidence="1">
    <location>
        <begin position="118"/>
        <end position="136"/>
    </location>
</feature>
<proteinExistence type="predicted"/>
<dbReference type="EMBL" id="VSWD01000005">
    <property type="protein sequence ID" value="KAK3101825.1"/>
    <property type="molecule type" value="Genomic_DNA"/>
</dbReference>
<keyword evidence="3" id="KW-1185">Reference proteome</keyword>
<evidence type="ECO:0000256" key="1">
    <source>
        <dbReference type="SAM" id="MobiDB-lite"/>
    </source>
</evidence>
<sequence>MDTNYVIYDRFMVYSGPATFINSGDFFTVYMTLKRYEQHRKCEDWRKDVLNCDEENIKDDFQTPYKTNDTPQRSKDTELYDDLSKTLGILKMMDNSVKCSCARLAEPVRKGNIGWTQLKDDRELPTNVDHPLKEENSSAEANESEKRSRSKSSHGTRRKYVHVSHAKLDDHPSTSSAGRSAHLNNMCSSVSLRRMRGLLKGWSTYGYYLLIICLLMNPRMSHSYMYNYQPNIECPKDFVAHGNTCCGYIECDPGFQVRTCSSNFTADTCEVCPPGTMSYDPTNSKFVYPCIGVKEECPIGPSALLLLKWIHEHVANDVNVTQQQTTVGRIHADVGKESRSTDMTTTGTSNDESTWVHETEMNKTTIFDLMNQTTSSTSILLSTLHSKNELSPPIATKAAKTNITTTKPTKTPQPPVMYDKQYIYDVLSIHNPKFKYCLSRIYPSELEVKETTETNNSAFYWDIMMSYETDGHMNTSLYDKSDNHNFSITNVSFLSSSFPSSPAYGVFISQLIRYPEQVPNRQF</sequence>